<dbReference type="Gene3D" id="3.40.50.10540">
    <property type="entry name" value="Crotonobetainyl-coa:carnitine coa-transferase, domain 1"/>
    <property type="match status" value="1"/>
</dbReference>
<dbReference type="InterPro" id="IPR023606">
    <property type="entry name" value="CoA-Trfase_III_dom_1_sf"/>
</dbReference>
<keyword evidence="1" id="KW-0808">Transferase</keyword>
<dbReference type="Gene3D" id="3.30.1540.10">
    <property type="entry name" value="formyl-coa transferase, domain 3"/>
    <property type="match status" value="1"/>
</dbReference>
<reference evidence="2" key="1">
    <citation type="submission" date="2018-06" db="EMBL/GenBank/DDBJ databases">
        <authorList>
            <person name="Zhirakovskaya E."/>
        </authorList>
    </citation>
    <scope>NUCLEOTIDE SEQUENCE</scope>
</reference>
<dbReference type="InterPro" id="IPR003673">
    <property type="entry name" value="CoA-Trfase_fam_III"/>
</dbReference>
<dbReference type="InterPro" id="IPR050483">
    <property type="entry name" value="CoA-transferase_III_domain"/>
</dbReference>
<dbReference type="AlphaFoldDB" id="A0A3B0S4X0"/>
<dbReference type="GO" id="GO:0008410">
    <property type="term" value="F:CoA-transferase activity"/>
    <property type="evidence" value="ECO:0007669"/>
    <property type="project" value="TreeGrafter"/>
</dbReference>
<gene>
    <name evidence="2" type="ORF">MNBD_ALPHA06-1331</name>
</gene>
<organism evidence="2">
    <name type="scientific">hydrothermal vent metagenome</name>
    <dbReference type="NCBI Taxonomy" id="652676"/>
    <lineage>
        <taxon>unclassified sequences</taxon>
        <taxon>metagenomes</taxon>
        <taxon>ecological metagenomes</taxon>
    </lineage>
</organism>
<name>A0A3B0S4X0_9ZZZZ</name>
<feature type="non-terminal residue" evidence="2">
    <location>
        <position position="392"/>
    </location>
</feature>
<sequence length="392" mass="41600">MTKAKNNTGPLAGVLVLDLSRVLAGPWATQLLADMGAEVIKVERPGTGDDTRSWGPPFYQDTDGQPSDAAYFMAANRGKQSITIDIKTPAGQDLIRQLAVKADVLVENFKVGALKRFGLDYNSLAALNPKLVYCSITGFGQSGPMQNLPGYDYAIQAMGGMMSITGRADEEPGGGPLRTGIASADLFTGFYASNAILAALLHAGNSGQGQHIDLALLDCQMACLINQASNWMLSGKTPERTGNHHPNLTPYGVYAASDMPFVLAIGNDTQFAKFCQFAGREELAQDGRFLTTTERLANRDALQACIVPVIASRPANCWIEGLAAIGVPAGPIQSIPEAFAMPQAQAREMTHSQSRDDLSQPIKTPACPIQFSQTQATKGKAPPVLGADTTSI</sequence>
<dbReference type="InterPro" id="IPR044855">
    <property type="entry name" value="CoA-Trfase_III_dom3_sf"/>
</dbReference>
<dbReference type="EMBL" id="UOEE01000257">
    <property type="protein sequence ID" value="VAV98091.1"/>
    <property type="molecule type" value="Genomic_DNA"/>
</dbReference>
<accession>A0A3B0S4X0</accession>
<protein>
    <submittedName>
        <fullName evidence="2">L-carnitine dehydratase/bile acid-inducible protein F</fullName>
    </submittedName>
</protein>
<evidence type="ECO:0000256" key="1">
    <source>
        <dbReference type="ARBA" id="ARBA00022679"/>
    </source>
</evidence>
<dbReference type="SUPFAM" id="SSF89796">
    <property type="entry name" value="CoA-transferase family III (CaiB/BaiF)"/>
    <property type="match status" value="1"/>
</dbReference>
<dbReference type="PANTHER" id="PTHR48207">
    <property type="entry name" value="SUCCINATE--HYDROXYMETHYLGLUTARATE COA-TRANSFERASE"/>
    <property type="match status" value="1"/>
</dbReference>
<dbReference type="Pfam" id="PF02515">
    <property type="entry name" value="CoA_transf_3"/>
    <property type="match status" value="1"/>
</dbReference>
<evidence type="ECO:0000313" key="2">
    <source>
        <dbReference type="EMBL" id="VAV98091.1"/>
    </source>
</evidence>
<dbReference type="PANTHER" id="PTHR48207:SF3">
    <property type="entry name" value="SUCCINATE--HYDROXYMETHYLGLUTARATE COA-TRANSFERASE"/>
    <property type="match status" value="1"/>
</dbReference>
<proteinExistence type="predicted"/>